<dbReference type="OrthoDB" id="408631at2759"/>
<dbReference type="PANTHER" id="PTHR31996:SF2">
    <property type="entry name" value="COILED-COIL DOMAIN-CONTAINING PROTEIN 115"/>
    <property type="match status" value="1"/>
</dbReference>
<evidence type="ECO:0000256" key="1">
    <source>
        <dbReference type="ARBA" id="ARBA00093634"/>
    </source>
</evidence>
<proteinExistence type="predicted"/>
<dbReference type="AlphaFoldDB" id="A0A9W8B169"/>
<evidence type="ECO:0000256" key="2">
    <source>
        <dbReference type="SAM" id="MobiDB-lite"/>
    </source>
</evidence>
<feature type="compositionally biased region" description="Polar residues" evidence="2">
    <location>
        <begin position="32"/>
        <end position="54"/>
    </location>
</feature>
<dbReference type="GO" id="GO:0070072">
    <property type="term" value="P:vacuolar proton-transporting V-type ATPase complex assembly"/>
    <property type="evidence" value="ECO:0007669"/>
    <property type="project" value="InterPro"/>
</dbReference>
<dbReference type="GO" id="GO:1990871">
    <property type="term" value="C:Vma12-Vma22 assembly complex"/>
    <property type="evidence" value="ECO:0007669"/>
    <property type="project" value="TreeGrafter"/>
</dbReference>
<evidence type="ECO:0000313" key="4">
    <source>
        <dbReference type="Proteomes" id="UP001151582"/>
    </source>
</evidence>
<evidence type="ECO:0000313" key="3">
    <source>
        <dbReference type="EMBL" id="KAJ1979509.1"/>
    </source>
</evidence>
<sequence length="133" mass="14605">MLTTCQVDPATYWLNDELTASAEKSLEDSARLASQTLRQRRPQTATEQPDSLPTSPTPNPETTDPKPIPMAVDPLRWFGLLTPASLQRGQQLFVRALDCGIRVANLRRQLDAAYTLISQSSEGDATLPEASKP</sequence>
<protein>
    <recommendedName>
        <fullName evidence="1">Vacuolar ATPase assembly protein VMA22</fullName>
    </recommendedName>
</protein>
<reference evidence="3" key="1">
    <citation type="submission" date="2022-07" db="EMBL/GenBank/DDBJ databases">
        <title>Phylogenomic reconstructions and comparative analyses of Kickxellomycotina fungi.</title>
        <authorList>
            <person name="Reynolds N.K."/>
            <person name="Stajich J.E."/>
            <person name="Barry K."/>
            <person name="Grigoriev I.V."/>
            <person name="Crous P."/>
            <person name="Smith M.E."/>
        </authorList>
    </citation>
    <scope>NUCLEOTIDE SEQUENCE</scope>
    <source>
        <strain evidence="3">RSA 567</strain>
    </source>
</reference>
<keyword evidence="4" id="KW-1185">Reference proteome</keyword>
<accession>A0A9W8B169</accession>
<dbReference type="InterPro" id="IPR040357">
    <property type="entry name" value="Vma22/CCDC115"/>
</dbReference>
<dbReference type="PANTHER" id="PTHR31996">
    <property type="entry name" value="COILED-COIL DOMAIN-CONTAINING PROTEIN 115"/>
    <property type="match status" value="1"/>
</dbReference>
<dbReference type="Proteomes" id="UP001151582">
    <property type="component" value="Unassembled WGS sequence"/>
</dbReference>
<organism evidence="3 4">
    <name type="scientific">Dimargaris verticillata</name>
    <dbReference type="NCBI Taxonomy" id="2761393"/>
    <lineage>
        <taxon>Eukaryota</taxon>
        <taxon>Fungi</taxon>
        <taxon>Fungi incertae sedis</taxon>
        <taxon>Zoopagomycota</taxon>
        <taxon>Kickxellomycotina</taxon>
        <taxon>Dimargaritomycetes</taxon>
        <taxon>Dimargaritales</taxon>
        <taxon>Dimargaritaceae</taxon>
        <taxon>Dimargaris</taxon>
    </lineage>
</organism>
<name>A0A9W8B169_9FUNG</name>
<dbReference type="GO" id="GO:0051082">
    <property type="term" value="F:unfolded protein binding"/>
    <property type="evidence" value="ECO:0007669"/>
    <property type="project" value="TreeGrafter"/>
</dbReference>
<dbReference type="EMBL" id="JANBQB010000215">
    <property type="protein sequence ID" value="KAJ1979509.1"/>
    <property type="molecule type" value="Genomic_DNA"/>
</dbReference>
<comment type="caution">
    <text evidence="3">The sequence shown here is derived from an EMBL/GenBank/DDBJ whole genome shotgun (WGS) entry which is preliminary data.</text>
</comment>
<feature type="region of interest" description="Disordered" evidence="2">
    <location>
        <begin position="24"/>
        <end position="70"/>
    </location>
</feature>
<gene>
    <name evidence="3" type="ORF">H4R34_002800</name>
</gene>